<dbReference type="InterPro" id="IPR023405">
    <property type="entry name" value="Topo_IA_core_domain"/>
</dbReference>
<dbReference type="EC" id="5.6.2.1" evidence="10"/>
<feature type="active site" description="O-(5'-phospho-DNA)-tyrosine intermediate" evidence="10">
    <location>
        <position position="313"/>
    </location>
</feature>
<keyword evidence="8 10" id="KW-0238">DNA-binding</keyword>
<dbReference type="InterPro" id="IPR013824">
    <property type="entry name" value="Topo_IA_cen_sub1"/>
</dbReference>
<dbReference type="GO" id="GO:0003917">
    <property type="term" value="F:DNA topoisomerase type I (single strand cut, ATP-independent) activity"/>
    <property type="evidence" value="ECO:0007669"/>
    <property type="project" value="UniProtKB-UniRule"/>
</dbReference>
<feature type="region of interest" description="Disordered" evidence="11">
    <location>
        <begin position="352"/>
        <end position="375"/>
    </location>
</feature>
<feature type="domain" description="Toprim" evidence="12">
    <location>
        <begin position="3"/>
        <end position="111"/>
    </location>
</feature>
<feature type="site" description="Interaction with DNA" evidence="10">
    <location>
        <position position="146"/>
    </location>
</feature>
<dbReference type="PRINTS" id="PR00417">
    <property type="entry name" value="PRTPISMRASEI"/>
</dbReference>
<dbReference type="Gene3D" id="2.70.20.10">
    <property type="entry name" value="Topoisomerase I, domain 3"/>
    <property type="match status" value="1"/>
</dbReference>
<dbReference type="SUPFAM" id="SSF57783">
    <property type="entry name" value="Zinc beta-ribbon"/>
    <property type="match status" value="3"/>
</dbReference>
<evidence type="ECO:0000256" key="4">
    <source>
        <dbReference type="ARBA" id="ARBA00022771"/>
    </source>
</evidence>
<evidence type="ECO:0000313" key="15">
    <source>
        <dbReference type="Proteomes" id="UP000614410"/>
    </source>
</evidence>
<proteinExistence type="inferred from homology"/>
<dbReference type="PROSITE" id="PS00396">
    <property type="entry name" value="TOPO_IA_1"/>
    <property type="match status" value="1"/>
</dbReference>
<dbReference type="Gene3D" id="1.10.290.10">
    <property type="entry name" value="Topoisomerase I, domain 4"/>
    <property type="match status" value="1"/>
</dbReference>
<keyword evidence="9 10" id="KW-0413">Isomerase</keyword>
<evidence type="ECO:0000256" key="6">
    <source>
        <dbReference type="ARBA" id="ARBA00022842"/>
    </source>
</evidence>
<keyword evidence="3" id="KW-0479">Metal-binding</keyword>
<dbReference type="SMART" id="SM00436">
    <property type="entry name" value="TOP1Bc"/>
    <property type="match status" value="1"/>
</dbReference>
<dbReference type="Gene3D" id="1.10.460.10">
    <property type="entry name" value="Topoisomerase I, domain 2"/>
    <property type="match status" value="1"/>
</dbReference>
<keyword evidence="7 10" id="KW-0799">Topoisomerase</keyword>
<dbReference type="InterPro" id="IPR034149">
    <property type="entry name" value="TOPRIM_TopoI"/>
</dbReference>
<name>A0A934KIV6_9BACT</name>
<evidence type="ECO:0000256" key="1">
    <source>
        <dbReference type="ARBA" id="ARBA00000213"/>
    </source>
</evidence>
<keyword evidence="4" id="KW-0863">Zinc-finger</keyword>
<dbReference type="GO" id="GO:0005694">
    <property type="term" value="C:chromosome"/>
    <property type="evidence" value="ECO:0007669"/>
    <property type="project" value="InterPro"/>
</dbReference>
<protein>
    <recommendedName>
        <fullName evidence="10">DNA topoisomerase 1</fullName>
        <ecNumber evidence="10">5.6.2.1</ecNumber>
    </recommendedName>
    <alternativeName>
        <fullName evidence="10">DNA topoisomerase I</fullName>
    </alternativeName>
</protein>
<dbReference type="InterPro" id="IPR000380">
    <property type="entry name" value="Topo_IA"/>
</dbReference>
<dbReference type="InterPro" id="IPR013826">
    <property type="entry name" value="Topo_IA_cen_sub3"/>
</dbReference>
<evidence type="ECO:0000256" key="9">
    <source>
        <dbReference type="ARBA" id="ARBA00023235"/>
    </source>
</evidence>
<evidence type="ECO:0000256" key="5">
    <source>
        <dbReference type="ARBA" id="ARBA00022833"/>
    </source>
</evidence>
<dbReference type="PANTHER" id="PTHR42785">
    <property type="entry name" value="DNA TOPOISOMERASE, TYPE IA, CORE"/>
    <property type="match status" value="1"/>
</dbReference>
<dbReference type="SUPFAM" id="SSF56712">
    <property type="entry name" value="Prokaryotic type I DNA topoisomerase"/>
    <property type="match status" value="1"/>
</dbReference>
<dbReference type="GO" id="GO:0006265">
    <property type="term" value="P:DNA topological change"/>
    <property type="evidence" value="ECO:0007669"/>
    <property type="project" value="UniProtKB-UniRule"/>
</dbReference>
<feature type="site" description="Interaction with DNA" evidence="10">
    <location>
        <position position="153"/>
    </location>
</feature>
<dbReference type="InterPro" id="IPR005733">
    <property type="entry name" value="TopoI_bac-type"/>
</dbReference>
<dbReference type="Pfam" id="PF01131">
    <property type="entry name" value="Topoisom_bac"/>
    <property type="match status" value="1"/>
</dbReference>
<gene>
    <name evidence="10 14" type="primary">topA</name>
    <name evidence="14" type="ORF">JF887_12615</name>
</gene>
<dbReference type="HAMAP" id="MF_00952">
    <property type="entry name" value="Topoisom_1_prok"/>
    <property type="match status" value="1"/>
</dbReference>
<keyword evidence="5" id="KW-0862">Zinc</keyword>
<comment type="subunit">
    <text evidence="10">Monomer.</text>
</comment>
<feature type="domain" description="Topo IA-type catalytic" evidence="13">
    <location>
        <begin position="127"/>
        <end position="572"/>
    </location>
</feature>
<dbReference type="InterPro" id="IPR003601">
    <property type="entry name" value="Topo_IA_2"/>
</dbReference>
<dbReference type="GO" id="GO:0003677">
    <property type="term" value="F:DNA binding"/>
    <property type="evidence" value="ECO:0007669"/>
    <property type="project" value="UniProtKB-KW"/>
</dbReference>
<evidence type="ECO:0000259" key="13">
    <source>
        <dbReference type="PROSITE" id="PS52039"/>
    </source>
</evidence>
<dbReference type="SMART" id="SM00493">
    <property type="entry name" value="TOPRIM"/>
    <property type="match status" value="1"/>
</dbReference>
<dbReference type="PANTHER" id="PTHR42785:SF1">
    <property type="entry name" value="DNA TOPOISOMERASE"/>
    <property type="match status" value="1"/>
</dbReference>
<reference evidence="14 15" key="1">
    <citation type="submission" date="2020-10" db="EMBL/GenBank/DDBJ databases">
        <title>Ca. Dormibacterota MAGs.</title>
        <authorList>
            <person name="Montgomery K."/>
        </authorList>
    </citation>
    <scope>NUCLEOTIDE SEQUENCE [LARGE SCALE GENOMIC DNA]</scope>
    <source>
        <strain evidence="14">Mitchell_Peninsula_5</strain>
    </source>
</reference>
<evidence type="ECO:0000313" key="14">
    <source>
        <dbReference type="EMBL" id="MBJ7610256.1"/>
    </source>
</evidence>
<feature type="site" description="Interaction with DNA" evidence="10">
    <location>
        <position position="315"/>
    </location>
</feature>
<dbReference type="CDD" id="cd03363">
    <property type="entry name" value="TOPRIM_TopoIA_TopoI"/>
    <property type="match status" value="1"/>
</dbReference>
<dbReference type="Gene3D" id="3.40.50.140">
    <property type="match status" value="1"/>
</dbReference>
<comment type="function">
    <text evidence="10">Releases the supercoiling and torsional tension of DNA, which is introduced during the DNA replication and transcription, by transiently cleaving and rejoining one strand of the DNA duplex. Introduces a single-strand break via transesterification at a target site in duplex DNA. The scissile phosphodiester is attacked by the catalytic tyrosine of the enzyme, resulting in the formation of a DNA-(5'-phosphotyrosyl)-enzyme intermediate and the expulsion of a 3'-OH DNA strand. The free DNA strand then undergoes passage around the unbroken strand, thus removing DNA supercoils. Finally, in the religation step, the DNA 3'-OH attacks the covalent intermediate to expel the active-site tyrosine and restore the DNA phosphodiester backbone.</text>
</comment>
<keyword evidence="6" id="KW-0460">Magnesium</keyword>
<feature type="region of interest" description="Interaction with DNA" evidence="10">
    <location>
        <begin position="161"/>
        <end position="166"/>
    </location>
</feature>
<dbReference type="CDD" id="cd00186">
    <property type="entry name" value="TOP1Ac"/>
    <property type="match status" value="1"/>
</dbReference>
<dbReference type="InterPro" id="IPR006171">
    <property type="entry name" value="TOPRIM_dom"/>
</dbReference>
<dbReference type="InterPro" id="IPR013497">
    <property type="entry name" value="Topo_IA_cen"/>
</dbReference>
<dbReference type="Proteomes" id="UP000614410">
    <property type="component" value="Unassembled WGS sequence"/>
</dbReference>
<feature type="site" description="Interaction with DNA" evidence="10">
    <location>
        <position position="141"/>
    </location>
</feature>
<dbReference type="PROSITE" id="PS52039">
    <property type="entry name" value="TOPO_IA_2"/>
    <property type="match status" value="1"/>
</dbReference>
<comment type="similarity">
    <text evidence="2 10">Belongs to the type IA topoisomerase family.</text>
</comment>
<organism evidence="14 15">
    <name type="scientific">Candidatus Amunia macphersoniae</name>
    <dbReference type="NCBI Taxonomy" id="3127014"/>
    <lineage>
        <taxon>Bacteria</taxon>
        <taxon>Bacillati</taxon>
        <taxon>Candidatus Dormiibacterota</taxon>
        <taxon>Candidatus Dormibacteria</taxon>
        <taxon>Candidatus Aeolococcales</taxon>
        <taxon>Candidatus Aeolococcaceae</taxon>
        <taxon>Candidatus Amunia</taxon>
    </lineage>
</organism>
<evidence type="ECO:0000256" key="11">
    <source>
        <dbReference type="SAM" id="MobiDB-lite"/>
    </source>
</evidence>
<feature type="site" description="Interaction with DNA" evidence="10">
    <location>
        <position position="138"/>
    </location>
</feature>
<dbReference type="SMART" id="SM00437">
    <property type="entry name" value="TOP1Ac"/>
    <property type="match status" value="1"/>
</dbReference>
<sequence>MPNRLIIVESPSKARTLAKFLGSGYTVKASMGHVRDLPKSKIGVDIDGGFVPEYQVIKGKEKQIKELQAASRKADSTLLAADPDREGEAIAWHIAQALKLEDPDRVVFHEITKGAVDAALADPRKIDRGLVSAQEARRVIDRLVGYKLSPLLWRKVRTGLSAGRVQSVAVRLVVDRENEIDAFVTKESWTVDAILQKGASTFPARLVGKKGDTPAADVDKLELGTEAEASAVAQALGIDADGKPTPATPLFGVEAVDSRQTSRQAPIPYTTSTLQQDASTRLRFSPRRTMSLAQQLYEGLELAGAGPVGLITYMRTDSTRISDTAKSQATEHISAEFGKQYVRTGAARQRAAGGNVQDAHEAIRPTEVGRTPDSVRDQLDPAQFRLYDLIWRRFVASQMAPARFLNTRVSLSGGDYLFRATGSVLTFDGFQRVWKRDEERDRDENTLPGLDNGERLPVVDFRREQHFTQPPPRYTEASLIKELEERGIGRPSTYAPTIEVIEERNYVRQEERRLHPTELGKTVDGVLREHFPEIVDIAFTAEMEKRLDGIEEGTRQYEPTLREWYDPFAVTLSRAETSMERVKIPARDTGEVCPQCAEGNLVVREGKFGEFTGCSRYPDCDYIKDRKAAAEPTGEACPQCGKPLVLRQGRRGPFVGCSGYPTCRYIKGDAPAAGADGEGSPAAPAEALGSCPDCGKPLARRSGRRGSFVGCTGYPSCKFIQPGSNQAATGGSAAAAEPTGETCPDCGQPLVKRQGRFGPFVSCSGYPGCKYRPPKPAKTVGEKAAAT</sequence>
<dbReference type="InterPro" id="IPR013498">
    <property type="entry name" value="Topo_IA_Znf"/>
</dbReference>
<dbReference type="InterPro" id="IPR028612">
    <property type="entry name" value="Topoisom_1_IA"/>
</dbReference>
<evidence type="ECO:0000256" key="7">
    <source>
        <dbReference type="ARBA" id="ARBA00023029"/>
    </source>
</evidence>
<dbReference type="PROSITE" id="PS50880">
    <property type="entry name" value="TOPRIM"/>
    <property type="match status" value="1"/>
</dbReference>
<dbReference type="Pfam" id="PF01751">
    <property type="entry name" value="Toprim"/>
    <property type="match status" value="1"/>
</dbReference>
<evidence type="ECO:0000256" key="2">
    <source>
        <dbReference type="ARBA" id="ARBA00009446"/>
    </source>
</evidence>
<dbReference type="AlphaFoldDB" id="A0A934KIV6"/>
<accession>A0A934KIV6</accession>
<evidence type="ECO:0000256" key="3">
    <source>
        <dbReference type="ARBA" id="ARBA00022723"/>
    </source>
</evidence>
<evidence type="ECO:0000256" key="8">
    <source>
        <dbReference type="ARBA" id="ARBA00023125"/>
    </source>
</evidence>
<dbReference type="EMBL" id="JAEKNN010000058">
    <property type="protein sequence ID" value="MBJ7610256.1"/>
    <property type="molecule type" value="Genomic_DNA"/>
</dbReference>
<dbReference type="Pfam" id="PF01396">
    <property type="entry name" value="Zn_ribbon_Top1"/>
    <property type="match status" value="4"/>
</dbReference>
<dbReference type="GO" id="GO:0008270">
    <property type="term" value="F:zinc ion binding"/>
    <property type="evidence" value="ECO:0007669"/>
    <property type="project" value="UniProtKB-KW"/>
</dbReference>
<feature type="site" description="Interaction with DNA" evidence="10">
    <location>
        <position position="33"/>
    </location>
</feature>
<comment type="caution">
    <text evidence="14">The sequence shown here is derived from an EMBL/GenBank/DDBJ whole genome shotgun (WGS) entry which is preliminary data.</text>
</comment>
<dbReference type="InterPro" id="IPR023406">
    <property type="entry name" value="Topo_IA_AS"/>
</dbReference>
<dbReference type="InterPro" id="IPR013825">
    <property type="entry name" value="Topo_IA_cen_sub2"/>
</dbReference>
<dbReference type="NCBIfam" id="TIGR01051">
    <property type="entry name" value="topA_bact"/>
    <property type="match status" value="1"/>
</dbReference>
<evidence type="ECO:0000259" key="12">
    <source>
        <dbReference type="PROSITE" id="PS50880"/>
    </source>
</evidence>
<dbReference type="Gene3D" id="3.30.65.10">
    <property type="entry name" value="Bacterial Topoisomerase I, domain 1"/>
    <property type="match status" value="4"/>
</dbReference>
<comment type="catalytic activity">
    <reaction evidence="1 10">
        <text>ATP-independent breakage of single-stranded DNA, followed by passage and rejoining.</text>
        <dbReference type="EC" id="5.6.2.1"/>
    </reaction>
</comment>
<feature type="site" description="Interaction with DNA" evidence="10">
    <location>
        <position position="504"/>
    </location>
</feature>
<evidence type="ECO:0000256" key="10">
    <source>
        <dbReference type="HAMAP-Rule" id="MF_00952"/>
    </source>
</evidence>
<feature type="site" description="Interaction with DNA" evidence="10">
    <location>
        <position position="137"/>
    </location>
</feature>
<dbReference type="InterPro" id="IPR003602">
    <property type="entry name" value="Topo_IA_DNA-bd_dom"/>
</dbReference>